<dbReference type="AlphaFoldDB" id="A0A8D5JMJ3"/>
<sequence>MPPIKKHVEKSLARTGKEYREVHEWIDDPDKKNERHDITKIPDTFQMFKEKYGEEGAREYVQHLSDDLKGRFGHVMEDFEEAMASALTYFGSR</sequence>
<evidence type="ECO:0000313" key="1">
    <source>
        <dbReference type="EMBL" id="BCL61642.1"/>
    </source>
</evidence>
<name>A0A8D5JMJ3_9BACT</name>
<organism evidence="1 2">
    <name type="scientific">Desulfomarina profundi</name>
    <dbReference type="NCBI Taxonomy" id="2772557"/>
    <lineage>
        <taxon>Bacteria</taxon>
        <taxon>Pseudomonadati</taxon>
        <taxon>Thermodesulfobacteriota</taxon>
        <taxon>Desulfobulbia</taxon>
        <taxon>Desulfobulbales</taxon>
        <taxon>Desulfobulbaceae</taxon>
        <taxon>Desulfomarina</taxon>
    </lineage>
</organism>
<dbReference type="KEGG" id="dbk:DGMP_23350"/>
<accession>A0A8D5JMJ3</accession>
<evidence type="ECO:0000313" key="2">
    <source>
        <dbReference type="Proteomes" id="UP000826725"/>
    </source>
</evidence>
<dbReference type="EMBL" id="AP024086">
    <property type="protein sequence ID" value="BCL61642.1"/>
    <property type="molecule type" value="Genomic_DNA"/>
</dbReference>
<keyword evidence="2" id="KW-1185">Reference proteome</keyword>
<protein>
    <submittedName>
        <fullName evidence="1">Uncharacterized protein</fullName>
    </submittedName>
</protein>
<reference evidence="1" key="1">
    <citation type="submission" date="2020-09" db="EMBL/GenBank/DDBJ databases">
        <title>Desulfogranum mesoprofundum gen. nov., sp. nov., a novel mesophilic, sulfate-reducing chemolithoautotroph isolated from a deep-sea hydrothermal vent chimney in the Suiyo Seamount.</title>
        <authorList>
            <person name="Hashimoto Y."/>
            <person name="Nakagawa S."/>
        </authorList>
    </citation>
    <scope>NUCLEOTIDE SEQUENCE</scope>
    <source>
        <strain evidence="1">KT2</strain>
    </source>
</reference>
<gene>
    <name evidence="1" type="ORF">DGMP_23350</name>
</gene>
<dbReference type="RefSeq" id="WP_228854069.1">
    <property type="nucleotide sequence ID" value="NZ_AP024086.1"/>
</dbReference>
<dbReference type="Proteomes" id="UP000826725">
    <property type="component" value="Chromosome"/>
</dbReference>
<proteinExistence type="predicted"/>